<dbReference type="AlphaFoldDB" id="A0A1K0JJZ9"/>
<dbReference type="RefSeq" id="WP_422696017.1">
    <property type="nucleotide sequence ID" value="NZ_FMSH01000154.1"/>
</dbReference>
<reference evidence="2" key="1">
    <citation type="submission" date="2016-09" db="EMBL/GenBank/DDBJ databases">
        <authorList>
            <person name="Capua I."/>
            <person name="De Benedictis P."/>
            <person name="Joannis T."/>
            <person name="Lombin L.H."/>
            <person name="Cattoli G."/>
        </authorList>
    </citation>
    <scope>NUCLEOTIDE SEQUENCE</scope>
    <source>
        <strain evidence="2">B9</strain>
    </source>
</reference>
<organism evidence="2">
    <name type="scientific">Cupriavidus necator</name>
    <name type="common">Alcaligenes eutrophus</name>
    <name type="synonym">Ralstonia eutropha</name>
    <dbReference type="NCBI Taxonomy" id="106590"/>
    <lineage>
        <taxon>Bacteria</taxon>
        <taxon>Pseudomonadati</taxon>
        <taxon>Pseudomonadota</taxon>
        <taxon>Betaproteobacteria</taxon>
        <taxon>Burkholderiales</taxon>
        <taxon>Burkholderiaceae</taxon>
        <taxon>Cupriavidus</taxon>
    </lineage>
</organism>
<accession>A0A1K0JJZ9</accession>
<protein>
    <recommendedName>
        <fullName evidence="1">Putative phage metallopeptidase domain-containing protein</fullName>
    </recommendedName>
</protein>
<dbReference type="Pfam" id="PF18894">
    <property type="entry name" value="PhageMetallopep"/>
    <property type="match status" value="1"/>
</dbReference>
<dbReference type="EMBL" id="FMSH01000154">
    <property type="protein sequence ID" value="SCU75535.1"/>
    <property type="molecule type" value="Genomic_DNA"/>
</dbReference>
<evidence type="ECO:0000313" key="2">
    <source>
        <dbReference type="EMBL" id="SCU75535.1"/>
    </source>
</evidence>
<name>A0A1K0JJZ9_CUPNE</name>
<gene>
    <name evidence="2" type="ORF">CNECB9_2370109</name>
</gene>
<feature type="domain" description="Putative phage metallopeptidase" evidence="1">
    <location>
        <begin position="38"/>
        <end position="194"/>
    </location>
</feature>
<dbReference type="InterPro" id="IPR043998">
    <property type="entry name" value="Put_Metallopep"/>
</dbReference>
<evidence type="ECO:0000259" key="1">
    <source>
        <dbReference type="Pfam" id="PF18894"/>
    </source>
</evidence>
<sequence length="217" mass="24089">MAKTKPTKPGRPMPPASMGEFVDGRFSHAYVPAHDVSQWVHENILRPGGPLHNEEHNHLVDADIAFLWAGEDYTKQMRRILGMTEEVLFRVGKWQRGRQEQQMTEWFGRVPGWLITLDAGYCAHCSDAEFCSLVEHELYHVGQERDMFGAPAFTKDGLPKLAMRGHDVEEFIGVVRRYGMGQSTGVLAKLVSAANNTPEVAPVGISQACGTCLARAA</sequence>
<proteinExistence type="predicted"/>